<gene>
    <name evidence="7" type="ORF">GCM10022289_19220</name>
</gene>
<comment type="caution">
    <text evidence="7">The sequence shown here is derived from an EMBL/GenBank/DDBJ whole genome shotgun (WGS) entry which is preliminary data.</text>
</comment>
<sequence>MMKAVVQESLFSVSEIKVSYQPGFKVSDRPKVTSSNPAYQIFNAHWDHDVIEMTEQFYVLMLNNAGHVLGIQQISSGSSNGTLVDPKLVFAVALKTFCASLILAHNHPSQLLVPSEQDLMLTKKLVEAGKLLDVQVLDHLIVGKYGYYSFKDEGIM</sequence>
<dbReference type="Pfam" id="PF04002">
    <property type="entry name" value="RadC"/>
    <property type="match status" value="1"/>
</dbReference>
<evidence type="ECO:0000313" key="8">
    <source>
        <dbReference type="Proteomes" id="UP001501772"/>
    </source>
</evidence>
<dbReference type="PANTHER" id="PTHR30471:SF3">
    <property type="entry name" value="UPF0758 PROTEIN YEES-RELATED"/>
    <property type="match status" value="1"/>
</dbReference>
<dbReference type="RefSeq" id="WP_344851258.1">
    <property type="nucleotide sequence ID" value="NZ_BAABBY010000004.1"/>
</dbReference>
<name>A0ABP8BC32_9SPHI</name>
<keyword evidence="2" id="KW-0479">Metal-binding</keyword>
<dbReference type="InterPro" id="IPR037518">
    <property type="entry name" value="MPN"/>
</dbReference>
<keyword evidence="8" id="KW-1185">Reference proteome</keyword>
<dbReference type="Proteomes" id="UP001501772">
    <property type="component" value="Unassembled WGS sequence"/>
</dbReference>
<evidence type="ECO:0000313" key="7">
    <source>
        <dbReference type="EMBL" id="GAA4203255.1"/>
    </source>
</evidence>
<dbReference type="Gene3D" id="3.40.140.10">
    <property type="entry name" value="Cytidine Deaminase, domain 2"/>
    <property type="match status" value="1"/>
</dbReference>
<evidence type="ECO:0000256" key="3">
    <source>
        <dbReference type="ARBA" id="ARBA00022801"/>
    </source>
</evidence>
<evidence type="ECO:0000256" key="5">
    <source>
        <dbReference type="ARBA" id="ARBA00023049"/>
    </source>
</evidence>
<dbReference type="EMBL" id="BAABBY010000004">
    <property type="protein sequence ID" value="GAA4203255.1"/>
    <property type="molecule type" value="Genomic_DNA"/>
</dbReference>
<accession>A0ABP8BC32</accession>
<evidence type="ECO:0000256" key="1">
    <source>
        <dbReference type="ARBA" id="ARBA00022670"/>
    </source>
</evidence>
<evidence type="ECO:0000256" key="2">
    <source>
        <dbReference type="ARBA" id="ARBA00022723"/>
    </source>
</evidence>
<reference evidence="8" key="1">
    <citation type="journal article" date="2019" name="Int. J. Syst. Evol. Microbiol.">
        <title>The Global Catalogue of Microorganisms (GCM) 10K type strain sequencing project: providing services to taxonomists for standard genome sequencing and annotation.</title>
        <authorList>
            <consortium name="The Broad Institute Genomics Platform"/>
            <consortium name="The Broad Institute Genome Sequencing Center for Infectious Disease"/>
            <person name="Wu L."/>
            <person name="Ma J."/>
        </authorList>
    </citation>
    <scope>NUCLEOTIDE SEQUENCE [LARGE SCALE GENOMIC DNA]</scope>
    <source>
        <strain evidence="8">JCM 17626</strain>
    </source>
</reference>
<keyword evidence="3" id="KW-0378">Hydrolase</keyword>
<keyword evidence="4" id="KW-0862">Zinc</keyword>
<organism evidence="7 8">
    <name type="scientific">Pedobacter jeongneungensis</name>
    <dbReference type="NCBI Taxonomy" id="947309"/>
    <lineage>
        <taxon>Bacteria</taxon>
        <taxon>Pseudomonadati</taxon>
        <taxon>Bacteroidota</taxon>
        <taxon>Sphingobacteriia</taxon>
        <taxon>Sphingobacteriales</taxon>
        <taxon>Sphingobacteriaceae</taxon>
        <taxon>Pedobacter</taxon>
    </lineage>
</organism>
<proteinExistence type="predicted"/>
<dbReference type="CDD" id="cd08071">
    <property type="entry name" value="MPN_DUF2466"/>
    <property type="match status" value="1"/>
</dbReference>
<keyword evidence="5" id="KW-0482">Metalloprotease</keyword>
<evidence type="ECO:0000259" key="6">
    <source>
        <dbReference type="PROSITE" id="PS50249"/>
    </source>
</evidence>
<evidence type="ECO:0000256" key="4">
    <source>
        <dbReference type="ARBA" id="ARBA00022833"/>
    </source>
</evidence>
<dbReference type="PROSITE" id="PS50249">
    <property type="entry name" value="MPN"/>
    <property type="match status" value="1"/>
</dbReference>
<dbReference type="InterPro" id="IPR001405">
    <property type="entry name" value="UPF0758"/>
</dbReference>
<feature type="domain" description="MPN" evidence="6">
    <location>
        <begin position="31"/>
        <end position="156"/>
    </location>
</feature>
<keyword evidence="1" id="KW-0645">Protease</keyword>
<dbReference type="PANTHER" id="PTHR30471">
    <property type="entry name" value="DNA REPAIR PROTEIN RADC"/>
    <property type="match status" value="1"/>
</dbReference>
<dbReference type="InterPro" id="IPR025657">
    <property type="entry name" value="RadC_JAB"/>
</dbReference>
<protein>
    <submittedName>
        <fullName evidence="7">JAB domain-containing protein</fullName>
    </submittedName>
</protein>